<dbReference type="EC" id="4.3.1.7" evidence="5"/>
<evidence type="ECO:0000313" key="6">
    <source>
        <dbReference type="EMBL" id="PPC74921.1"/>
    </source>
</evidence>
<dbReference type="Proteomes" id="UP000238196">
    <property type="component" value="Unassembled WGS sequence"/>
</dbReference>
<dbReference type="GO" id="GO:0006520">
    <property type="term" value="P:amino acid metabolic process"/>
    <property type="evidence" value="ECO:0007669"/>
    <property type="project" value="InterPro"/>
</dbReference>
<comment type="pathway">
    <text evidence="5">Amine and polyamine degradation; ethanolamine degradation.</text>
</comment>
<evidence type="ECO:0000256" key="2">
    <source>
        <dbReference type="ARBA" id="ARBA00023239"/>
    </source>
</evidence>
<evidence type="ECO:0000256" key="1">
    <source>
        <dbReference type="ARBA" id="ARBA00022628"/>
    </source>
</evidence>
<dbReference type="Pfam" id="PF05985">
    <property type="entry name" value="EutC"/>
    <property type="match status" value="1"/>
</dbReference>
<name>A0A2S5KJD9_9PROT</name>
<comment type="catalytic activity">
    <reaction evidence="5">
        <text>ethanolamine = acetaldehyde + NH4(+)</text>
        <dbReference type="Rhea" id="RHEA:15313"/>
        <dbReference type="ChEBI" id="CHEBI:15343"/>
        <dbReference type="ChEBI" id="CHEBI:28938"/>
        <dbReference type="ChEBI" id="CHEBI:57603"/>
        <dbReference type="EC" id="4.3.1.7"/>
    </reaction>
</comment>
<dbReference type="InterPro" id="IPR042251">
    <property type="entry name" value="EutC_C"/>
</dbReference>
<dbReference type="EMBL" id="PRLP01000122">
    <property type="protein sequence ID" value="PPC74921.1"/>
    <property type="molecule type" value="Genomic_DNA"/>
</dbReference>
<dbReference type="GO" id="GO:0031419">
    <property type="term" value="F:cobalamin binding"/>
    <property type="evidence" value="ECO:0007669"/>
    <property type="project" value="UniProtKB-UniRule"/>
</dbReference>
<dbReference type="PANTHER" id="PTHR39330:SF1">
    <property type="entry name" value="ETHANOLAMINE AMMONIA-LYASE SMALL SUBUNIT"/>
    <property type="match status" value="1"/>
</dbReference>
<dbReference type="UniPathway" id="UPA00560"/>
<dbReference type="NCBIfam" id="NF003971">
    <property type="entry name" value="PRK05465.1"/>
    <property type="match status" value="1"/>
</dbReference>
<dbReference type="OrthoDB" id="114248at2"/>
<dbReference type="PIRSF" id="PIRSF018982">
    <property type="entry name" value="EutC"/>
    <property type="match status" value="1"/>
</dbReference>
<comment type="caution">
    <text evidence="6">The sequence shown here is derived from an EMBL/GenBank/DDBJ whole genome shotgun (WGS) entry which is preliminary data.</text>
</comment>
<organism evidence="6 7">
    <name type="scientific">Proteobacteria bacterium 228</name>
    <dbReference type="NCBI Taxonomy" id="2083153"/>
    <lineage>
        <taxon>Bacteria</taxon>
        <taxon>Pseudomonadati</taxon>
        <taxon>Pseudomonadota</taxon>
    </lineage>
</organism>
<dbReference type="PANTHER" id="PTHR39330">
    <property type="entry name" value="ETHANOLAMINE AMMONIA-LYASE LIGHT CHAIN"/>
    <property type="match status" value="1"/>
</dbReference>
<accession>A0A2S5KJD9</accession>
<evidence type="ECO:0000256" key="3">
    <source>
        <dbReference type="ARBA" id="ARBA00023285"/>
    </source>
</evidence>
<feature type="binding site" evidence="5">
    <location>
        <position position="197"/>
    </location>
    <ligand>
        <name>adenosylcob(III)alamin</name>
        <dbReference type="ChEBI" id="CHEBI:18408"/>
    </ligand>
</feature>
<keyword evidence="2 5" id="KW-0456">Lyase</keyword>
<protein>
    <recommendedName>
        <fullName evidence="5">Ethanolamine ammonia-lyase small subunit</fullName>
        <shortName evidence="5">EAL small subunit</shortName>
        <ecNumber evidence="5">4.3.1.7</ecNumber>
    </recommendedName>
</protein>
<dbReference type="GO" id="GO:0008851">
    <property type="term" value="F:ethanolamine ammonia-lyase activity"/>
    <property type="evidence" value="ECO:0007669"/>
    <property type="project" value="UniProtKB-UniRule"/>
</dbReference>
<dbReference type="Gene3D" id="1.10.30.40">
    <property type="entry name" value="Ethanolamine ammonia-lyase light chain (EutC), N-terminal domain"/>
    <property type="match status" value="1"/>
</dbReference>
<dbReference type="InterPro" id="IPR042255">
    <property type="entry name" value="EutC_N"/>
</dbReference>
<comment type="cofactor">
    <cofactor evidence="5">
        <name>adenosylcob(III)alamin</name>
        <dbReference type="ChEBI" id="CHEBI:18408"/>
    </cofactor>
    <text evidence="5">Binds between the large and small subunits.</text>
</comment>
<dbReference type="Gene3D" id="3.40.50.11240">
    <property type="entry name" value="Ethanolamine ammonia-lyase light chain (EutC)"/>
    <property type="match status" value="1"/>
</dbReference>
<dbReference type="HAMAP" id="MF_00601">
    <property type="entry name" value="EutC"/>
    <property type="match status" value="1"/>
</dbReference>
<evidence type="ECO:0000313" key="7">
    <source>
        <dbReference type="Proteomes" id="UP000238196"/>
    </source>
</evidence>
<keyword evidence="1 5" id="KW-0846">Cobalamin</keyword>
<sequence length="285" mass="30743">MSEQESSVIVNAWSNLRQFTDARIALGRAGTSVPTAALLAFQLDHARARDAVHLPLDMALLQRQLTSAGLESLQVHSRAHNRLVYLQRPDWGRRLNAESVSVLEQRVAAALSAEGVDEGVLGADERLWDVAIVIVDGLSSQAVQAHSAAMVSRLAAAFDQSGLTLAPVVLVQQGRVAVGDEVAEVLRARMVVLLVGERPGLSSPDSLGIYFTYAPKVGLTDAARNCISNIRPAGLSYEQACGKLMYLLLEANRRGLSGVQLKDESEVEPAQMLTSVNRNFLLPKE</sequence>
<feature type="binding site" evidence="5">
    <location>
        <position position="226"/>
    </location>
    <ligand>
        <name>adenosylcob(III)alamin</name>
        <dbReference type="ChEBI" id="CHEBI:18408"/>
    </ligand>
</feature>
<dbReference type="AlphaFoldDB" id="A0A2S5KJD9"/>
<comment type="subcellular location">
    <subcellularLocation>
        <location evidence="5">Bacterial microcompartment</location>
    </subcellularLocation>
</comment>
<dbReference type="InterPro" id="IPR009246">
    <property type="entry name" value="EutC"/>
</dbReference>
<evidence type="ECO:0000256" key="5">
    <source>
        <dbReference type="HAMAP-Rule" id="MF_00601"/>
    </source>
</evidence>
<dbReference type="GO" id="GO:0046336">
    <property type="term" value="P:ethanolamine catabolic process"/>
    <property type="evidence" value="ECO:0007669"/>
    <property type="project" value="UniProtKB-UniRule"/>
</dbReference>
<reference evidence="6 7" key="1">
    <citation type="submission" date="2018-02" db="EMBL/GenBank/DDBJ databases">
        <title>novel marine gammaproteobacteria from coastal saline agro ecosystem.</title>
        <authorList>
            <person name="Krishnan R."/>
            <person name="Ramesh Kumar N."/>
        </authorList>
    </citation>
    <scope>NUCLEOTIDE SEQUENCE [LARGE SCALE GENOMIC DNA]</scope>
    <source>
        <strain evidence="6 7">228</strain>
    </source>
</reference>
<comment type="function">
    <text evidence="5">Catalyzes the deamination of various vicinal amino-alcohols to oxo compounds. Allows this organism to utilize ethanolamine as the sole source of nitrogen and carbon in the presence of external vitamin B12.</text>
</comment>
<keyword evidence="3 5" id="KW-0170">Cobalt</keyword>
<comment type="subunit">
    <text evidence="5">The basic unit is a heterodimer which dimerizes to form tetramers. The heterotetramers trimerize; 6 large subunits form a core ring with 6 small subunits projecting outwards.</text>
</comment>
<evidence type="ECO:0000256" key="4">
    <source>
        <dbReference type="ARBA" id="ARBA00024446"/>
    </source>
</evidence>
<keyword evidence="4 5" id="KW-1283">Bacterial microcompartment</keyword>
<dbReference type="GO" id="GO:0009350">
    <property type="term" value="C:ethanolamine ammonia-lyase complex"/>
    <property type="evidence" value="ECO:0007669"/>
    <property type="project" value="UniProtKB-UniRule"/>
</dbReference>
<dbReference type="GO" id="GO:0031471">
    <property type="term" value="C:ethanolamine degradation polyhedral organelle"/>
    <property type="evidence" value="ECO:0007669"/>
    <property type="project" value="UniProtKB-UniRule"/>
</dbReference>
<comment type="similarity">
    <text evidence="5">Belongs to the EutC family.</text>
</comment>
<proteinExistence type="inferred from homology"/>
<gene>
    <name evidence="5" type="primary">eutC</name>
    <name evidence="6" type="ORF">C4K68_23320</name>
</gene>
<feature type="binding site" evidence="5">
    <location>
        <position position="176"/>
    </location>
    <ligand>
        <name>adenosylcob(III)alamin</name>
        <dbReference type="ChEBI" id="CHEBI:18408"/>
    </ligand>
</feature>